<name>A0ACC0BFA8_CATRO</name>
<organism evidence="1 2">
    <name type="scientific">Catharanthus roseus</name>
    <name type="common">Madagascar periwinkle</name>
    <name type="synonym">Vinca rosea</name>
    <dbReference type="NCBI Taxonomy" id="4058"/>
    <lineage>
        <taxon>Eukaryota</taxon>
        <taxon>Viridiplantae</taxon>
        <taxon>Streptophyta</taxon>
        <taxon>Embryophyta</taxon>
        <taxon>Tracheophyta</taxon>
        <taxon>Spermatophyta</taxon>
        <taxon>Magnoliopsida</taxon>
        <taxon>eudicotyledons</taxon>
        <taxon>Gunneridae</taxon>
        <taxon>Pentapetalae</taxon>
        <taxon>asterids</taxon>
        <taxon>lamiids</taxon>
        <taxon>Gentianales</taxon>
        <taxon>Apocynaceae</taxon>
        <taxon>Rauvolfioideae</taxon>
        <taxon>Vinceae</taxon>
        <taxon>Catharanthinae</taxon>
        <taxon>Catharanthus</taxon>
    </lineage>
</organism>
<keyword evidence="2" id="KW-1185">Reference proteome</keyword>
<dbReference type="EMBL" id="CM044703">
    <property type="protein sequence ID" value="KAI5671304.1"/>
    <property type="molecule type" value="Genomic_DNA"/>
</dbReference>
<comment type="caution">
    <text evidence="1">The sequence shown here is derived from an EMBL/GenBank/DDBJ whole genome shotgun (WGS) entry which is preliminary data.</text>
</comment>
<evidence type="ECO:0000313" key="1">
    <source>
        <dbReference type="EMBL" id="KAI5671304.1"/>
    </source>
</evidence>
<reference evidence="2" key="1">
    <citation type="journal article" date="2023" name="Nat. Plants">
        <title>Single-cell RNA sequencing provides a high-resolution roadmap for understanding the multicellular compartmentation of specialized metabolism.</title>
        <authorList>
            <person name="Sun S."/>
            <person name="Shen X."/>
            <person name="Li Y."/>
            <person name="Li Y."/>
            <person name="Wang S."/>
            <person name="Li R."/>
            <person name="Zhang H."/>
            <person name="Shen G."/>
            <person name="Guo B."/>
            <person name="Wei J."/>
            <person name="Xu J."/>
            <person name="St-Pierre B."/>
            <person name="Chen S."/>
            <person name="Sun C."/>
        </authorList>
    </citation>
    <scope>NUCLEOTIDE SEQUENCE [LARGE SCALE GENOMIC DNA]</scope>
</reference>
<sequence>MKRTIVDKVRCLLVSFGVPKSFWGEVVSTSIYLINREGKLDPRSKKGVFIGYPSRVKGYRVWLKGELSVKVVVSRDVVFNKLDISNLRIETKPESSTGIPIVGNILVEVEDTSEPPQEHTLEPKLEPKTNEESGNPTIVPEPDEPDLGNFDDDEDHPEDTSTSP</sequence>
<proteinExistence type="predicted"/>
<gene>
    <name evidence="1" type="ORF">M9H77_11668</name>
</gene>
<dbReference type="Proteomes" id="UP001060085">
    <property type="component" value="Linkage Group LG03"/>
</dbReference>
<evidence type="ECO:0000313" key="2">
    <source>
        <dbReference type="Proteomes" id="UP001060085"/>
    </source>
</evidence>
<accession>A0ACC0BFA8</accession>
<protein>
    <submittedName>
        <fullName evidence="1">Uncharacterized protein</fullName>
    </submittedName>
</protein>